<feature type="region of interest" description="Disordered" evidence="2">
    <location>
        <begin position="599"/>
        <end position="624"/>
    </location>
</feature>
<dbReference type="InterPro" id="IPR050797">
    <property type="entry name" value="Carb_Metab_Trans_Reg"/>
</dbReference>
<dbReference type="PANTHER" id="PTHR31668:SF4">
    <property type="entry name" value="TRANSCRIPTIONAL ACTIVATOR PROTEIN DAL81"/>
    <property type="match status" value="1"/>
</dbReference>
<keyword evidence="5" id="KW-1185">Reference proteome</keyword>
<accession>A0A9P7ZQ65</accession>
<dbReference type="GO" id="GO:0008270">
    <property type="term" value="F:zinc ion binding"/>
    <property type="evidence" value="ECO:0007669"/>
    <property type="project" value="InterPro"/>
</dbReference>
<dbReference type="InterPro" id="IPR007219">
    <property type="entry name" value="XnlR_reg_dom"/>
</dbReference>
<organism evidence="4 5">
    <name type="scientific">Emericellopsis atlantica</name>
    <dbReference type="NCBI Taxonomy" id="2614577"/>
    <lineage>
        <taxon>Eukaryota</taxon>
        <taxon>Fungi</taxon>
        <taxon>Dikarya</taxon>
        <taxon>Ascomycota</taxon>
        <taxon>Pezizomycotina</taxon>
        <taxon>Sordariomycetes</taxon>
        <taxon>Hypocreomycetidae</taxon>
        <taxon>Hypocreales</taxon>
        <taxon>Bionectriaceae</taxon>
        <taxon>Emericellopsis</taxon>
    </lineage>
</organism>
<comment type="caution">
    <text evidence="4">The sequence shown here is derived from an EMBL/GenBank/DDBJ whole genome shotgun (WGS) entry which is preliminary data.</text>
</comment>
<dbReference type="Proteomes" id="UP000887229">
    <property type="component" value="Unassembled WGS sequence"/>
</dbReference>
<dbReference type="CDD" id="cd12148">
    <property type="entry name" value="fungal_TF_MHR"/>
    <property type="match status" value="1"/>
</dbReference>
<evidence type="ECO:0000256" key="1">
    <source>
        <dbReference type="ARBA" id="ARBA00023242"/>
    </source>
</evidence>
<dbReference type="GO" id="GO:0006351">
    <property type="term" value="P:DNA-templated transcription"/>
    <property type="evidence" value="ECO:0007669"/>
    <property type="project" value="InterPro"/>
</dbReference>
<proteinExistence type="predicted"/>
<dbReference type="OrthoDB" id="2264294at2759"/>
<sequence>MYNQTDCLLDGQLHLRLHEPFHRCAVEWIKLIMSSTGADVLVHAIPAENASVEQAVDRGSLKRPAPDQLGGLPARQRVQNNETSADIDVHSYDDAAGVIEDYDALPMPSLLKTNLGLQQHRYIRYIGPSDELDPDLLALRPVDDKQEIQFPNGTHCRRVSRHTHFALVPYSRTRVRAQELQELDAIEKIVTPHGKSLVNLYFRMVHPCFPILDKKTFMEKYARTHREFSSPCLAGVYMLAVKWWHHDRELSAQKKPDIDGLERIARRSLQSVIDRPKLSTLQGGLLLLQHEWSHEGAWALSAQMVAVAQDLGIDSNCAGWTIPTWESGLRRRLGWAIYMMDKWMALCRGRPSHIIDDDWTPGALSAEDFADTEDEEEADGSIEGSVDVVAGGKAFESMIFLTHIVSQMLQKFYSRKALADKSSNIRTVLEQIKPIQVKLREWHRDLPASLQLDASASQRLSPNASLHLAYFAAEFTLHRVLLRSLLRHPCDPYIVQICRGAAKERVTSAVDLVARLGGQHLQAFWYSPSGYCLVTIGTFTALMFITSQSTKEAETYKKTLSNYRWLLRVNSRATEYMDFAVQRLDLSLSHIHELTAEDIVGQSTPVETGTPRASSDAPSPGSQVATTADMQAGQASAIREARPKEQAIQWAQENASSEGLDDTFPTSFFYEDAVLNFTSPATSTPAFVVPAVSRV</sequence>
<dbReference type="SMART" id="SM00906">
    <property type="entry name" value="Fungal_trans"/>
    <property type="match status" value="1"/>
</dbReference>
<evidence type="ECO:0000256" key="2">
    <source>
        <dbReference type="SAM" id="MobiDB-lite"/>
    </source>
</evidence>
<dbReference type="GO" id="GO:0003677">
    <property type="term" value="F:DNA binding"/>
    <property type="evidence" value="ECO:0007669"/>
    <property type="project" value="InterPro"/>
</dbReference>
<evidence type="ECO:0000259" key="3">
    <source>
        <dbReference type="SMART" id="SM00906"/>
    </source>
</evidence>
<dbReference type="GO" id="GO:0001080">
    <property type="term" value="P:nitrogen catabolite activation of transcription from RNA polymerase II promoter"/>
    <property type="evidence" value="ECO:0007669"/>
    <property type="project" value="TreeGrafter"/>
</dbReference>
<evidence type="ECO:0000313" key="5">
    <source>
        <dbReference type="Proteomes" id="UP000887229"/>
    </source>
</evidence>
<dbReference type="GO" id="GO:0005634">
    <property type="term" value="C:nucleus"/>
    <property type="evidence" value="ECO:0007669"/>
    <property type="project" value="TreeGrafter"/>
</dbReference>
<dbReference type="AlphaFoldDB" id="A0A9P7ZQ65"/>
<keyword evidence="1" id="KW-0539">Nucleus</keyword>
<protein>
    <submittedName>
        <fullName evidence="4">Fungal-specific transcription factor domain-containing protein</fullName>
    </submittedName>
</protein>
<evidence type="ECO:0000313" key="4">
    <source>
        <dbReference type="EMBL" id="KAG9255767.1"/>
    </source>
</evidence>
<name>A0A9P7ZQ65_9HYPO</name>
<feature type="compositionally biased region" description="Polar residues" evidence="2">
    <location>
        <begin position="601"/>
        <end position="624"/>
    </location>
</feature>
<dbReference type="Pfam" id="PF04082">
    <property type="entry name" value="Fungal_trans"/>
    <property type="match status" value="1"/>
</dbReference>
<gene>
    <name evidence="4" type="ORF">F5Z01DRAFT_635385</name>
</gene>
<dbReference type="PANTHER" id="PTHR31668">
    <property type="entry name" value="GLUCOSE TRANSPORT TRANSCRIPTION REGULATOR RGT1-RELATED-RELATED"/>
    <property type="match status" value="1"/>
</dbReference>
<feature type="domain" description="Xylanolytic transcriptional activator regulatory" evidence="3">
    <location>
        <begin position="297"/>
        <end position="369"/>
    </location>
</feature>
<dbReference type="RefSeq" id="XP_046119691.1">
    <property type="nucleotide sequence ID" value="XM_046262147.1"/>
</dbReference>
<dbReference type="GeneID" id="70293050"/>
<reference evidence="4" key="1">
    <citation type="journal article" date="2021" name="IMA Fungus">
        <title>Genomic characterization of three marine fungi, including Emericellopsis atlantica sp. nov. with signatures of a generalist lifestyle and marine biomass degradation.</title>
        <authorList>
            <person name="Hagestad O.C."/>
            <person name="Hou L."/>
            <person name="Andersen J.H."/>
            <person name="Hansen E.H."/>
            <person name="Altermark B."/>
            <person name="Li C."/>
            <person name="Kuhnert E."/>
            <person name="Cox R.J."/>
            <person name="Crous P.W."/>
            <person name="Spatafora J.W."/>
            <person name="Lail K."/>
            <person name="Amirebrahimi M."/>
            <person name="Lipzen A."/>
            <person name="Pangilinan J."/>
            <person name="Andreopoulos W."/>
            <person name="Hayes R.D."/>
            <person name="Ng V."/>
            <person name="Grigoriev I.V."/>
            <person name="Jackson S.A."/>
            <person name="Sutton T.D.S."/>
            <person name="Dobson A.D.W."/>
            <person name="Rama T."/>
        </authorList>
    </citation>
    <scope>NUCLEOTIDE SEQUENCE</scope>
    <source>
        <strain evidence="4">TS7</strain>
    </source>
</reference>
<dbReference type="EMBL" id="MU251250">
    <property type="protein sequence ID" value="KAG9255767.1"/>
    <property type="molecule type" value="Genomic_DNA"/>
</dbReference>